<reference evidence="1" key="1">
    <citation type="submission" date="2021-01" db="EMBL/GenBank/DDBJ databases">
        <title>Adiantum capillus-veneris genome.</title>
        <authorList>
            <person name="Fang Y."/>
            <person name="Liao Q."/>
        </authorList>
    </citation>
    <scope>NUCLEOTIDE SEQUENCE</scope>
    <source>
        <strain evidence="1">H3</strain>
        <tissue evidence="1">Leaf</tissue>
    </source>
</reference>
<dbReference type="AlphaFoldDB" id="A0A9D4ZDX4"/>
<dbReference type="Proteomes" id="UP000886520">
    <property type="component" value="Chromosome 14"/>
</dbReference>
<evidence type="ECO:0000313" key="1">
    <source>
        <dbReference type="EMBL" id="KAI5070537.1"/>
    </source>
</evidence>
<sequence length="99" mass="10599">MKIEEELLGLADVRRGIGVGMGSGAGQEKPKQVRHSWKKSFQLVDVCPNSPALNLSLLLLNRPVSTIHALLPLCSEEDPYLPVSRVAGQTLSSSVGSGY</sequence>
<evidence type="ECO:0000313" key="2">
    <source>
        <dbReference type="Proteomes" id="UP000886520"/>
    </source>
</evidence>
<name>A0A9D4ZDX4_ADICA</name>
<gene>
    <name evidence="1" type="ORF">GOP47_0014880</name>
</gene>
<keyword evidence="2" id="KW-1185">Reference proteome</keyword>
<accession>A0A9D4ZDX4</accession>
<comment type="caution">
    <text evidence="1">The sequence shown here is derived from an EMBL/GenBank/DDBJ whole genome shotgun (WGS) entry which is preliminary data.</text>
</comment>
<dbReference type="EMBL" id="JABFUD020000014">
    <property type="protein sequence ID" value="KAI5070537.1"/>
    <property type="molecule type" value="Genomic_DNA"/>
</dbReference>
<protein>
    <submittedName>
        <fullName evidence="1">Uncharacterized protein</fullName>
    </submittedName>
</protein>
<proteinExistence type="predicted"/>
<organism evidence="1 2">
    <name type="scientific">Adiantum capillus-veneris</name>
    <name type="common">Maidenhair fern</name>
    <dbReference type="NCBI Taxonomy" id="13818"/>
    <lineage>
        <taxon>Eukaryota</taxon>
        <taxon>Viridiplantae</taxon>
        <taxon>Streptophyta</taxon>
        <taxon>Embryophyta</taxon>
        <taxon>Tracheophyta</taxon>
        <taxon>Polypodiopsida</taxon>
        <taxon>Polypodiidae</taxon>
        <taxon>Polypodiales</taxon>
        <taxon>Pteridineae</taxon>
        <taxon>Pteridaceae</taxon>
        <taxon>Vittarioideae</taxon>
        <taxon>Adiantum</taxon>
    </lineage>
</organism>